<dbReference type="AlphaFoldDB" id="A0A0N8GDK1"/>
<dbReference type="InterPro" id="IPR050418">
    <property type="entry name" value="D-iso_2-hydroxyacid_DH_PdxB"/>
</dbReference>
<dbReference type="InterPro" id="IPR054480">
    <property type="entry name" value="AHAS_small-like_ACT"/>
</dbReference>
<comment type="catalytic activity">
    <reaction evidence="11">
        <text>(2R)-3-phosphoglycerate + NAD(+) = 3-phosphooxypyruvate + NADH + H(+)</text>
        <dbReference type="Rhea" id="RHEA:12641"/>
        <dbReference type="ChEBI" id="CHEBI:15378"/>
        <dbReference type="ChEBI" id="CHEBI:18110"/>
        <dbReference type="ChEBI" id="CHEBI:57540"/>
        <dbReference type="ChEBI" id="CHEBI:57945"/>
        <dbReference type="ChEBI" id="CHEBI:58272"/>
        <dbReference type="EC" id="1.1.1.95"/>
    </reaction>
</comment>
<evidence type="ECO:0000256" key="4">
    <source>
        <dbReference type="ARBA" id="ARBA00013001"/>
    </source>
</evidence>
<dbReference type="GO" id="GO:0006564">
    <property type="term" value="P:L-serine biosynthetic process"/>
    <property type="evidence" value="ECO:0007669"/>
    <property type="project" value="UniProtKB-ARBA"/>
</dbReference>
<evidence type="ECO:0000256" key="2">
    <source>
        <dbReference type="ARBA" id="ARBA00005216"/>
    </source>
</evidence>
<dbReference type="Pfam" id="PF02826">
    <property type="entry name" value="2-Hacid_dh_C"/>
    <property type="match status" value="1"/>
</dbReference>
<evidence type="ECO:0000256" key="5">
    <source>
        <dbReference type="ARBA" id="ARBA00013143"/>
    </source>
</evidence>
<name>A0A0N8GDK1_9XANT</name>
<dbReference type="PROSITE" id="PS51671">
    <property type="entry name" value="ACT"/>
    <property type="match status" value="1"/>
</dbReference>
<keyword evidence="8" id="KW-0520">NAD</keyword>
<dbReference type="EMBL" id="JFAQ01000101">
    <property type="protein sequence ID" value="KPL48945.1"/>
    <property type="molecule type" value="Genomic_DNA"/>
</dbReference>
<evidence type="ECO:0000256" key="6">
    <source>
        <dbReference type="ARBA" id="ARBA00021582"/>
    </source>
</evidence>
<evidence type="ECO:0000256" key="8">
    <source>
        <dbReference type="ARBA" id="ARBA00023027"/>
    </source>
</evidence>
<dbReference type="InterPro" id="IPR029753">
    <property type="entry name" value="D-isomer_DH_CS"/>
</dbReference>
<dbReference type="Gene3D" id="3.40.50.720">
    <property type="entry name" value="NAD(P)-binding Rossmann-like Domain"/>
    <property type="match status" value="2"/>
</dbReference>
<dbReference type="InterPro" id="IPR029752">
    <property type="entry name" value="D-isomer_DH_CS1"/>
</dbReference>
<accession>A0A0N8GDK1</accession>
<dbReference type="SUPFAM" id="SSF55021">
    <property type="entry name" value="ACT-like"/>
    <property type="match status" value="1"/>
</dbReference>
<dbReference type="Pfam" id="PF00389">
    <property type="entry name" value="2-Hacid_dh"/>
    <property type="match status" value="1"/>
</dbReference>
<gene>
    <name evidence="14" type="ORF">XAXN_10510</name>
</gene>
<dbReference type="GO" id="GO:0047545">
    <property type="term" value="F:(S)-2-hydroxyglutarate dehydrogenase activity"/>
    <property type="evidence" value="ECO:0007669"/>
    <property type="project" value="UniProtKB-ARBA"/>
</dbReference>
<dbReference type="Proteomes" id="UP000054035">
    <property type="component" value="Unassembled WGS sequence"/>
</dbReference>
<evidence type="ECO:0000256" key="1">
    <source>
        <dbReference type="ARBA" id="ARBA00003800"/>
    </source>
</evidence>
<comment type="pathway">
    <text evidence="2">Amino-acid biosynthesis; L-serine biosynthesis; L-serine from 3-phospho-D-glycerate: step 1/3.</text>
</comment>
<proteinExistence type="inferred from homology"/>
<dbReference type="PANTHER" id="PTHR43761">
    <property type="entry name" value="D-ISOMER SPECIFIC 2-HYDROXYACID DEHYDROGENASE FAMILY PROTEIN (AFU_ORTHOLOGUE AFUA_1G13630)"/>
    <property type="match status" value="1"/>
</dbReference>
<dbReference type="FunFam" id="3.40.50.720:FF:000041">
    <property type="entry name" value="D-3-phosphoglycerate dehydrogenase"/>
    <property type="match status" value="1"/>
</dbReference>
<evidence type="ECO:0000256" key="3">
    <source>
        <dbReference type="ARBA" id="ARBA00005854"/>
    </source>
</evidence>
<dbReference type="OrthoDB" id="9805416at2"/>
<dbReference type="GO" id="GO:0004617">
    <property type="term" value="F:phosphoglycerate dehydrogenase activity"/>
    <property type="evidence" value="ECO:0007669"/>
    <property type="project" value="UniProtKB-EC"/>
</dbReference>
<dbReference type="InterPro" id="IPR002912">
    <property type="entry name" value="ACT_dom"/>
</dbReference>
<protein>
    <recommendedName>
        <fullName evidence="6">D-3-phosphoglycerate dehydrogenase</fullName>
        <ecNumber evidence="4">1.1.1.399</ecNumber>
        <ecNumber evidence="5">1.1.1.95</ecNumber>
    </recommendedName>
    <alternativeName>
        <fullName evidence="9">2-oxoglutarate reductase</fullName>
    </alternativeName>
</protein>
<comment type="catalytic activity">
    <reaction evidence="10">
        <text>(R)-2-hydroxyglutarate + NAD(+) = 2-oxoglutarate + NADH + H(+)</text>
        <dbReference type="Rhea" id="RHEA:49612"/>
        <dbReference type="ChEBI" id="CHEBI:15378"/>
        <dbReference type="ChEBI" id="CHEBI:15801"/>
        <dbReference type="ChEBI" id="CHEBI:16810"/>
        <dbReference type="ChEBI" id="CHEBI:57540"/>
        <dbReference type="ChEBI" id="CHEBI:57945"/>
        <dbReference type="EC" id="1.1.1.399"/>
    </reaction>
</comment>
<dbReference type="PROSITE" id="PS00670">
    <property type="entry name" value="D_2_HYDROXYACID_DH_2"/>
    <property type="match status" value="1"/>
</dbReference>
<feature type="domain" description="ACT" evidence="13">
    <location>
        <begin position="342"/>
        <end position="413"/>
    </location>
</feature>
<comment type="similarity">
    <text evidence="3 12">Belongs to the D-isomer specific 2-hydroxyacid dehydrogenase family.</text>
</comment>
<dbReference type="SUPFAM" id="SSF51735">
    <property type="entry name" value="NAD(P)-binding Rossmann-fold domains"/>
    <property type="match status" value="1"/>
</dbReference>
<dbReference type="UniPathway" id="UPA00135">
    <property type="reaction ID" value="UER00196"/>
</dbReference>
<dbReference type="GO" id="GO:0051287">
    <property type="term" value="F:NAD binding"/>
    <property type="evidence" value="ECO:0007669"/>
    <property type="project" value="InterPro"/>
</dbReference>
<evidence type="ECO:0000256" key="11">
    <source>
        <dbReference type="ARBA" id="ARBA00048731"/>
    </source>
</evidence>
<dbReference type="EC" id="1.1.1.95" evidence="5"/>
<dbReference type="InterPro" id="IPR006139">
    <property type="entry name" value="D-isomer_2_OHA_DH_cat_dom"/>
</dbReference>
<dbReference type="InterPro" id="IPR036291">
    <property type="entry name" value="NAD(P)-bd_dom_sf"/>
</dbReference>
<evidence type="ECO:0000256" key="10">
    <source>
        <dbReference type="ARBA" id="ARBA00048126"/>
    </source>
</evidence>
<comment type="function">
    <text evidence="1">Catalyzes the reversible oxidation of 3-phospho-D-glycerate to 3-phosphonooxypyruvate, the first step of the phosphorylated L-serine biosynthesis pathway. Also catalyzes the reversible oxidation of 2-hydroxyglutarate to 2-oxoglutarate.</text>
</comment>
<dbReference type="CDD" id="cd12176">
    <property type="entry name" value="PGDH_3"/>
    <property type="match status" value="1"/>
</dbReference>
<dbReference type="PROSITE" id="PS00065">
    <property type="entry name" value="D_2_HYDROXYACID_DH_1"/>
    <property type="match status" value="1"/>
</dbReference>
<keyword evidence="7 12" id="KW-0560">Oxidoreductase</keyword>
<dbReference type="RefSeq" id="WP_054319477.1">
    <property type="nucleotide sequence ID" value="NZ_JFAQ01000101.1"/>
</dbReference>
<dbReference type="CDD" id="cd04901">
    <property type="entry name" value="ACT_3PGDH"/>
    <property type="match status" value="1"/>
</dbReference>
<organism evidence="14 15">
    <name type="scientific">Xanthomonas axonopodis</name>
    <dbReference type="NCBI Taxonomy" id="53413"/>
    <lineage>
        <taxon>Bacteria</taxon>
        <taxon>Pseudomonadati</taxon>
        <taxon>Pseudomonadota</taxon>
        <taxon>Gammaproteobacteria</taxon>
        <taxon>Lysobacterales</taxon>
        <taxon>Lysobacteraceae</taxon>
        <taxon>Xanthomonas</taxon>
    </lineage>
</organism>
<evidence type="ECO:0000256" key="9">
    <source>
        <dbReference type="ARBA" id="ARBA00030455"/>
    </source>
</evidence>
<sequence>MSPKKTSFPKQDIRVLLLEGVSSTAVDVFRAAGYSQIELHAKSLPEDELIARIADAHIVGIRSRTQLSADVLAHAKRLIAVGCFCIGTNQVDLDAAELAGIPVFNAPYSNTRSVAELVIAEAILLLRGIPQKNAECHRGGWSKSAAGSHETRGKVLGIVGYGHIGTQVGVLAESLGMQVIFHDIETKLSLGNARATIDLDDLLARADVVTLHVPETPSTKDMIGASEIARMKPGAHLINASRGTVIDIDALDAALTSGQIGGAAVDVFPIEPKGNGDAFESPLTAHDNVILTPHVGGSTLEAQDNIGIEVAAKLVRYSDNGSTLSAVNFPEVTLPEHAESLRLLHIHRNVPGVLSQINKLFSRHNVNIDGQFLRTDSKVGYVVIDVGASEELAGILKDELGQITGTLRTRVLY</sequence>
<dbReference type="SUPFAM" id="SSF52283">
    <property type="entry name" value="Formate/glycerate dehydrogenase catalytic domain-like"/>
    <property type="match status" value="1"/>
</dbReference>
<dbReference type="InterPro" id="IPR045865">
    <property type="entry name" value="ACT-like_dom_sf"/>
</dbReference>
<dbReference type="EC" id="1.1.1.399" evidence="4"/>
<dbReference type="NCBIfam" id="NF008759">
    <property type="entry name" value="PRK11790.1"/>
    <property type="match status" value="1"/>
</dbReference>
<comment type="caution">
    <text evidence="14">The sequence shown here is derived from an EMBL/GenBank/DDBJ whole genome shotgun (WGS) entry which is preliminary data.</text>
</comment>
<evidence type="ECO:0000313" key="14">
    <source>
        <dbReference type="EMBL" id="KPL48945.1"/>
    </source>
</evidence>
<dbReference type="InterPro" id="IPR006140">
    <property type="entry name" value="D-isomer_DH_NAD-bd"/>
</dbReference>
<dbReference type="Gene3D" id="3.30.70.260">
    <property type="match status" value="1"/>
</dbReference>
<dbReference type="PATRIC" id="fig|53413.25.peg.108"/>
<dbReference type="Pfam" id="PF22629">
    <property type="entry name" value="ACT_AHAS_ss"/>
    <property type="match status" value="1"/>
</dbReference>
<evidence type="ECO:0000259" key="13">
    <source>
        <dbReference type="PROSITE" id="PS51671"/>
    </source>
</evidence>
<evidence type="ECO:0000256" key="7">
    <source>
        <dbReference type="ARBA" id="ARBA00023002"/>
    </source>
</evidence>
<reference evidence="14 15" key="1">
    <citation type="submission" date="2014-02" db="EMBL/GenBank/DDBJ databases">
        <title>Genome sequence of Xanthomonas axonopodis DSM 3585 (T).</title>
        <authorList>
            <person name="Midha S."/>
            <person name="Patil P.B."/>
        </authorList>
    </citation>
    <scope>NUCLEOTIDE SEQUENCE [LARGE SCALE GENOMIC DNA]</scope>
    <source>
        <strain evidence="14 15">DSM 3585</strain>
    </source>
</reference>
<evidence type="ECO:0000313" key="15">
    <source>
        <dbReference type="Proteomes" id="UP000054035"/>
    </source>
</evidence>
<evidence type="ECO:0000256" key="12">
    <source>
        <dbReference type="RuleBase" id="RU003719"/>
    </source>
</evidence>
<dbReference type="PANTHER" id="PTHR43761:SF1">
    <property type="entry name" value="D-ISOMER SPECIFIC 2-HYDROXYACID DEHYDROGENASE CATALYTIC DOMAIN-CONTAINING PROTEIN-RELATED"/>
    <property type="match status" value="1"/>
</dbReference>